<feature type="transmembrane region" description="Helical" evidence="7">
    <location>
        <begin position="12"/>
        <end position="31"/>
    </location>
</feature>
<organism evidence="8 9">
    <name type="scientific">Ilyomonas limi</name>
    <dbReference type="NCBI Taxonomy" id="2575867"/>
    <lineage>
        <taxon>Bacteria</taxon>
        <taxon>Pseudomonadati</taxon>
        <taxon>Bacteroidota</taxon>
        <taxon>Chitinophagia</taxon>
        <taxon>Chitinophagales</taxon>
        <taxon>Chitinophagaceae</taxon>
        <taxon>Ilyomonas</taxon>
    </lineage>
</organism>
<feature type="transmembrane region" description="Helical" evidence="7">
    <location>
        <begin position="107"/>
        <end position="125"/>
    </location>
</feature>
<proteinExistence type="inferred from homology"/>
<dbReference type="InterPro" id="IPR032808">
    <property type="entry name" value="DoxX"/>
</dbReference>
<keyword evidence="3" id="KW-1003">Cell membrane</keyword>
<keyword evidence="9" id="KW-1185">Reference proteome</keyword>
<dbReference type="PANTHER" id="PTHR33452">
    <property type="entry name" value="OXIDOREDUCTASE CATD-RELATED"/>
    <property type="match status" value="1"/>
</dbReference>
<protein>
    <submittedName>
        <fullName evidence="8">DoxX family membrane protein</fullName>
    </submittedName>
</protein>
<dbReference type="Proteomes" id="UP000305848">
    <property type="component" value="Unassembled WGS sequence"/>
</dbReference>
<gene>
    <name evidence="8" type="ORF">FC093_05095</name>
</gene>
<dbReference type="InterPro" id="IPR051907">
    <property type="entry name" value="DoxX-like_oxidoreductase"/>
</dbReference>
<dbReference type="RefSeq" id="WP_137260680.1">
    <property type="nucleotide sequence ID" value="NZ_SZQL01000003.1"/>
</dbReference>
<dbReference type="EMBL" id="SZQL01000003">
    <property type="protein sequence ID" value="TKK70135.1"/>
    <property type="molecule type" value="Genomic_DNA"/>
</dbReference>
<sequence>MAETTSKSTIKLSWLTVLRVVLGLIILYKAISFIRNTEMLKSLITETGIGIFSQNSEVLAFVIAYLGLLCGFFITVGLFTKASSIVQIPILIVAIFFVNIKNMDYNTFELVLSLIALILLILFAIKGSGTLSADEYFRRGAAIDKKSGSAFK</sequence>
<comment type="subcellular location">
    <subcellularLocation>
        <location evidence="1">Cell membrane</location>
        <topology evidence="1">Multi-pass membrane protein</topology>
    </subcellularLocation>
</comment>
<evidence type="ECO:0000313" key="8">
    <source>
        <dbReference type="EMBL" id="TKK70135.1"/>
    </source>
</evidence>
<dbReference type="PANTHER" id="PTHR33452:SF1">
    <property type="entry name" value="INNER MEMBRANE PROTEIN YPHA-RELATED"/>
    <property type="match status" value="1"/>
</dbReference>
<evidence type="ECO:0000256" key="4">
    <source>
        <dbReference type="ARBA" id="ARBA00022692"/>
    </source>
</evidence>
<feature type="transmembrane region" description="Helical" evidence="7">
    <location>
        <begin position="84"/>
        <end position="100"/>
    </location>
</feature>
<feature type="transmembrane region" description="Helical" evidence="7">
    <location>
        <begin position="58"/>
        <end position="78"/>
    </location>
</feature>
<evidence type="ECO:0000256" key="7">
    <source>
        <dbReference type="SAM" id="Phobius"/>
    </source>
</evidence>
<comment type="similarity">
    <text evidence="2">Belongs to the DoxX family.</text>
</comment>
<evidence type="ECO:0000256" key="5">
    <source>
        <dbReference type="ARBA" id="ARBA00022989"/>
    </source>
</evidence>
<name>A0A4U3L4U7_9BACT</name>
<dbReference type="GO" id="GO:0005886">
    <property type="term" value="C:plasma membrane"/>
    <property type="evidence" value="ECO:0007669"/>
    <property type="project" value="UniProtKB-SubCell"/>
</dbReference>
<accession>A0A4U3L4U7</accession>
<evidence type="ECO:0000256" key="2">
    <source>
        <dbReference type="ARBA" id="ARBA00006679"/>
    </source>
</evidence>
<keyword evidence="5 7" id="KW-1133">Transmembrane helix</keyword>
<dbReference type="OrthoDB" id="677227at2"/>
<keyword evidence="4 7" id="KW-0812">Transmembrane</keyword>
<dbReference type="AlphaFoldDB" id="A0A4U3L4U7"/>
<dbReference type="Pfam" id="PF07681">
    <property type="entry name" value="DoxX"/>
    <property type="match status" value="1"/>
</dbReference>
<evidence type="ECO:0000313" key="9">
    <source>
        <dbReference type="Proteomes" id="UP000305848"/>
    </source>
</evidence>
<keyword evidence="6 7" id="KW-0472">Membrane</keyword>
<evidence type="ECO:0000256" key="1">
    <source>
        <dbReference type="ARBA" id="ARBA00004651"/>
    </source>
</evidence>
<evidence type="ECO:0000256" key="6">
    <source>
        <dbReference type="ARBA" id="ARBA00023136"/>
    </source>
</evidence>
<evidence type="ECO:0000256" key="3">
    <source>
        <dbReference type="ARBA" id="ARBA00022475"/>
    </source>
</evidence>
<comment type="caution">
    <text evidence="8">The sequence shown here is derived from an EMBL/GenBank/DDBJ whole genome shotgun (WGS) entry which is preliminary data.</text>
</comment>
<reference evidence="8 9" key="1">
    <citation type="submission" date="2019-05" db="EMBL/GenBank/DDBJ databases">
        <title>Panacibacter sp. strain 17mud1-8 Genome sequencing and assembly.</title>
        <authorList>
            <person name="Chhetri G."/>
        </authorList>
    </citation>
    <scope>NUCLEOTIDE SEQUENCE [LARGE SCALE GENOMIC DNA]</scope>
    <source>
        <strain evidence="8 9">17mud1-8</strain>
    </source>
</reference>